<reference evidence="16" key="1">
    <citation type="submission" date="2021-05" db="EMBL/GenBank/DDBJ databases">
        <authorList>
            <person name="Stam R."/>
        </authorList>
    </citation>
    <scope>NUCLEOTIDE SEQUENCE</scope>
    <source>
        <strain evidence="16">CS162</strain>
    </source>
</reference>
<accession>A0A8J2MWD8</accession>
<dbReference type="InterPro" id="IPR011150">
    <property type="entry name" value="Cutinase_monf"/>
</dbReference>
<dbReference type="GO" id="GO:0005576">
    <property type="term" value="C:extracellular region"/>
    <property type="evidence" value="ECO:0007669"/>
    <property type="project" value="UniProtKB-SubCell"/>
</dbReference>
<evidence type="ECO:0000256" key="14">
    <source>
        <dbReference type="RuleBase" id="RU361263"/>
    </source>
</evidence>
<dbReference type="GO" id="GO:0016052">
    <property type="term" value="P:carbohydrate catabolic process"/>
    <property type="evidence" value="ECO:0007669"/>
    <property type="project" value="TreeGrafter"/>
</dbReference>
<dbReference type="Pfam" id="PF01083">
    <property type="entry name" value="Cutinase"/>
    <property type="match status" value="1"/>
</dbReference>
<comment type="subcellular location">
    <subcellularLocation>
        <location evidence="1 14">Secreted</location>
    </subcellularLocation>
</comment>
<proteinExistence type="inferred from homology"/>
<evidence type="ECO:0000256" key="8">
    <source>
        <dbReference type="ARBA" id="ARBA00023157"/>
    </source>
</evidence>
<comment type="caution">
    <text evidence="16">The sequence shown here is derived from an EMBL/GenBank/DDBJ whole genome shotgun (WGS) entry which is preliminary data.</text>
</comment>
<evidence type="ECO:0000256" key="10">
    <source>
        <dbReference type="ARBA" id="ARBA00057514"/>
    </source>
</evidence>
<keyword evidence="6 15" id="KW-0732">Signal</keyword>
<feature type="signal peptide" evidence="15">
    <location>
        <begin position="1"/>
        <end position="15"/>
    </location>
</feature>
<dbReference type="PROSITE" id="PS00155">
    <property type="entry name" value="CUTINASE_1"/>
    <property type="match status" value="1"/>
</dbReference>
<dbReference type="GeneID" id="67012949"/>
<dbReference type="InterPro" id="IPR043579">
    <property type="entry name" value="CUTINASE_2"/>
</dbReference>
<dbReference type="PANTHER" id="PTHR48250">
    <property type="entry name" value="CUTINASE 2-RELATED"/>
    <property type="match status" value="1"/>
</dbReference>
<organism evidence="16 17">
    <name type="scientific">Alternaria atra</name>
    <dbReference type="NCBI Taxonomy" id="119953"/>
    <lineage>
        <taxon>Eukaryota</taxon>
        <taxon>Fungi</taxon>
        <taxon>Dikarya</taxon>
        <taxon>Ascomycota</taxon>
        <taxon>Pezizomycotina</taxon>
        <taxon>Dothideomycetes</taxon>
        <taxon>Pleosporomycetidae</taxon>
        <taxon>Pleosporales</taxon>
        <taxon>Pleosporineae</taxon>
        <taxon>Pleosporaceae</taxon>
        <taxon>Alternaria</taxon>
        <taxon>Alternaria sect. Ulocladioides</taxon>
    </lineage>
</organism>
<name>A0A8J2MWD8_9PLEO</name>
<keyword evidence="8 13" id="KW-1015">Disulfide bond</keyword>
<keyword evidence="5 14" id="KW-0964">Secreted</keyword>
<dbReference type="AlphaFoldDB" id="A0A8J2MWD8"/>
<evidence type="ECO:0000256" key="12">
    <source>
        <dbReference type="PIRSR" id="PIRSR611150-1"/>
    </source>
</evidence>
<feature type="disulfide bond" evidence="13">
    <location>
        <begin position="52"/>
        <end position="131"/>
    </location>
</feature>
<evidence type="ECO:0000256" key="6">
    <source>
        <dbReference type="ARBA" id="ARBA00022729"/>
    </source>
</evidence>
<protein>
    <recommendedName>
        <fullName evidence="11 14">Cutinase</fullName>
        <ecNumber evidence="3 14">3.1.1.74</ecNumber>
    </recommendedName>
</protein>
<dbReference type="PRINTS" id="PR00129">
    <property type="entry name" value="CUTINASE"/>
</dbReference>
<dbReference type="GO" id="GO:0050525">
    <property type="term" value="F:cutinase activity"/>
    <property type="evidence" value="ECO:0007669"/>
    <property type="project" value="UniProtKB-UniRule"/>
</dbReference>
<evidence type="ECO:0000256" key="9">
    <source>
        <dbReference type="ARBA" id="ARBA00034045"/>
    </source>
</evidence>
<evidence type="ECO:0000256" key="4">
    <source>
        <dbReference type="ARBA" id="ARBA00022487"/>
    </source>
</evidence>
<evidence type="ECO:0000256" key="2">
    <source>
        <dbReference type="ARBA" id="ARBA00007534"/>
    </source>
</evidence>
<dbReference type="EMBL" id="CAJRGZ010000015">
    <property type="protein sequence ID" value="CAG5144752.1"/>
    <property type="molecule type" value="Genomic_DNA"/>
</dbReference>
<dbReference type="PROSITE" id="PS00931">
    <property type="entry name" value="CUTINASE_2"/>
    <property type="match status" value="1"/>
</dbReference>
<dbReference type="FunFam" id="3.40.50.1820:FF:000235">
    <property type="entry name" value="Cutinase 1"/>
    <property type="match status" value="1"/>
</dbReference>
<comment type="catalytic activity">
    <reaction evidence="9 14">
        <text>cutin + H2O = cutin monomers.</text>
        <dbReference type="EC" id="3.1.1.74"/>
    </reaction>
</comment>
<dbReference type="Gene3D" id="3.40.50.1820">
    <property type="entry name" value="alpha/beta hydrolase"/>
    <property type="match status" value="1"/>
</dbReference>
<evidence type="ECO:0000256" key="5">
    <source>
        <dbReference type="ARBA" id="ARBA00022525"/>
    </source>
</evidence>
<feature type="disulfide bond" evidence="13">
    <location>
        <begin position="193"/>
        <end position="200"/>
    </location>
</feature>
<evidence type="ECO:0000313" key="17">
    <source>
        <dbReference type="Proteomes" id="UP000676310"/>
    </source>
</evidence>
<feature type="active site" description="Nucleophile" evidence="12">
    <location>
        <position position="142"/>
    </location>
</feature>
<evidence type="ECO:0000256" key="13">
    <source>
        <dbReference type="PIRSR" id="PIRSR611150-2"/>
    </source>
</evidence>
<evidence type="ECO:0000256" key="1">
    <source>
        <dbReference type="ARBA" id="ARBA00004613"/>
    </source>
</evidence>
<dbReference type="PANTHER" id="PTHR48250:SF3">
    <property type="entry name" value="CUTINASE 1-RELATED"/>
    <property type="match status" value="1"/>
</dbReference>
<sequence length="232" mass="23871">MKFFALSVMTALAAASPVSSTAQFSENEVQARQFGFGTSTRNELENGRAGACPKVIFIFARASTETGNMGASTGPVVASALERTYGASGVWVQGVGGPYLADLGSNALPGGTSQAAINEAVGLFQQANQKCPNTSIVAGGYSQGTAVIAGAIPKLSTTIRNQVKGIVLFGYTQNAQNRGNIPSYPSDDLEVYCATGDLVCVGTLTITAAHFSYADEAAGPAPRFLQSKINGN</sequence>
<evidence type="ECO:0000313" key="16">
    <source>
        <dbReference type="EMBL" id="CAG5144752.1"/>
    </source>
</evidence>
<keyword evidence="17" id="KW-1185">Reference proteome</keyword>
<dbReference type="Proteomes" id="UP000676310">
    <property type="component" value="Unassembled WGS sequence"/>
</dbReference>
<evidence type="ECO:0000256" key="11">
    <source>
        <dbReference type="ARBA" id="ARBA00074522"/>
    </source>
</evidence>
<dbReference type="InterPro" id="IPR043580">
    <property type="entry name" value="CUTINASE_1"/>
</dbReference>
<dbReference type="OrthoDB" id="3225429at2759"/>
<feature type="chain" id="PRO_5035199886" description="Cutinase" evidence="15">
    <location>
        <begin position="16"/>
        <end position="232"/>
    </location>
</feature>
<dbReference type="SMART" id="SM01110">
    <property type="entry name" value="Cutinase"/>
    <property type="match status" value="1"/>
</dbReference>
<dbReference type="SUPFAM" id="SSF53474">
    <property type="entry name" value="alpha/beta-Hydrolases"/>
    <property type="match status" value="1"/>
</dbReference>
<dbReference type="InterPro" id="IPR000675">
    <property type="entry name" value="Cutinase/axe"/>
</dbReference>
<dbReference type="InterPro" id="IPR029058">
    <property type="entry name" value="AB_hydrolase_fold"/>
</dbReference>
<evidence type="ECO:0000256" key="7">
    <source>
        <dbReference type="ARBA" id="ARBA00022801"/>
    </source>
</evidence>
<keyword evidence="4 14" id="KW-0719">Serine esterase</keyword>
<evidence type="ECO:0000256" key="15">
    <source>
        <dbReference type="SAM" id="SignalP"/>
    </source>
</evidence>
<feature type="active site" evidence="12">
    <location>
        <position position="197"/>
    </location>
</feature>
<evidence type="ECO:0000256" key="3">
    <source>
        <dbReference type="ARBA" id="ARBA00013095"/>
    </source>
</evidence>
<feature type="active site" description="Proton donor/acceptor" evidence="12">
    <location>
        <position position="210"/>
    </location>
</feature>
<dbReference type="RefSeq" id="XP_043165130.1">
    <property type="nucleotide sequence ID" value="XM_043309195.1"/>
</dbReference>
<keyword evidence="7 14" id="KW-0378">Hydrolase</keyword>
<dbReference type="EC" id="3.1.1.74" evidence="3 14"/>
<gene>
    <name evidence="16" type="ORF">ALTATR162_LOCUS1598</name>
</gene>
<comment type="function">
    <text evidence="10">Catalyzes the hydrolysis of complex carboxylic polyesters found in the cell wall of plants. Degrades cutin, a macromolecule that forms the structure of the plant cuticle. Allows pathogenic fungi to penetrate through the cuticular barrier into the host plant during the initial stage of fungal infection.</text>
</comment>
<comment type="similarity">
    <text evidence="2 14">Belongs to the cutinase family.</text>
</comment>